<evidence type="ECO:0000256" key="5">
    <source>
        <dbReference type="ARBA" id="ARBA00022692"/>
    </source>
</evidence>
<keyword evidence="4 9" id="KW-0997">Cell inner membrane</keyword>
<comment type="subcellular location">
    <subcellularLocation>
        <location evidence="1 9">Cell inner membrane</location>
        <topology evidence="1 9">Multi-pass membrane protein</topology>
    </subcellularLocation>
</comment>
<comment type="function">
    <text evidence="9">Part of the tripartite ATP-independent periplasmic (TRAP) transport system.</text>
</comment>
<dbReference type="AlphaFoldDB" id="A0A1N6GBJ4"/>
<evidence type="ECO:0000256" key="3">
    <source>
        <dbReference type="ARBA" id="ARBA00022475"/>
    </source>
</evidence>
<keyword evidence="5 9" id="KW-0812">Transmembrane</keyword>
<sequence length="179" mass="20244">MNFLRGFVAVVDRFNYGLGRIMMWGIFALMGVLLWSTWSKFAGAPSLWTLEMAQFVMVGYYILGGPYAMQMGSNVRMDLFYGEFSPRRKAAFDAVTVLFLLTYLGILMWGGVESTIYAFQYGGERSSSVWRPYIWPIKVVMCVGIALMILQSLSELAKDILFLRTGAPKRHQEGQSDAL</sequence>
<dbReference type="Pfam" id="PF04290">
    <property type="entry name" value="DctQ"/>
    <property type="match status" value="1"/>
</dbReference>
<proteinExistence type="inferred from homology"/>
<dbReference type="EMBL" id="FSRL01000001">
    <property type="protein sequence ID" value="SIO04847.1"/>
    <property type="molecule type" value="Genomic_DNA"/>
</dbReference>
<keyword evidence="3" id="KW-1003">Cell membrane</keyword>
<keyword evidence="2 9" id="KW-0813">Transport</keyword>
<evidence type="ECO:0000256" key="4">
    <source>
        <dbReference type="ARBA" id="ARBA00022519"/>
    </source>
</evidence>
<keyword evidence="6 9" id="KW-1133">Transmembrane helix</keyword>
<comment type="subunit">
    <text evidence="9">The complex comprises the extracytoplasmic solute receptor protein and the two transmembrane proteins.</text>
</comment>
<dbReference type="GO" id="GO:0005886">
    <property type="term" value="C:plasma membrane"/>
    <property type="evidence" value="ECO:0007669"/>
    <property type="project" value="UniProtKB-SubCell"/>
</dbReference>
<feature type="transmembrane region" description="Helical" evidence="9">
    <location>
        <begin position="50"/>
        <end position="69"/>
    </location>
</feature>
<evidence type="ECO:0000256" key="7">
    <source>
        <dbReference type="ARBA" id="ARBA00023136"/>
    </source>
</evidence>
<dbReference type="PANTHER" id="PTHR35011">
    <property type="entry name" value="2,3-DIKETO-L-GULONATE TRAP TRANSPORTER SMALL PERMEASE PROTEIN YIAM"/>
    <property type="match status" value="1"/>
</dbReference>
<dbReference type="PANTHER" id="PTHR35011:SF4">
    <property type="entry name" value="SLL1102 PROTEIN"/>
    <property type="match status" value="1"/>
</dbReference>
<dbReference type="Proteomes" id="UP000184932">
    <property type="component" value="Unassembled WGS sequence"/>
</dbReference>
<keyword evidence="12" id="KW-1185">Reference proteome</keyword>
<dbReference type="OrthoDB" id="9794346at2"/>
<evidence type="ECO:0000256" key="6">
    <source>
        <dbReference type="ARBA" id="ARBA00022989"/>
    </source>
</evidence>
<reference evidence="12" key="1">
    <citation type="submission" date="2016-11" db="EMBL/GenBank/DDBJ databases">
        <authorList>
            <person name="Varghese N."/>
            <person name="Submissions S."/>
        </authorList>
    </citation>
    <scope>NUCLEOTIDE SEQUENCE [LARGE SCALE GENOMIC DNA]</scope>
    <source>
        <strain evidence="12">DSM 29440</strain>
    </source>
</reference>
<feature type="transmembrane region" description="Helical" evidence="9">
    <location>
        <begin position="21"/>
        <end position="38"/>
    </location>
</feature>
<dbReference type="STRING" id="1217970.SAMN05444002_2353"/>
<keyword evidence="7 9" id="KW-0472">Membrane</keyword>
<evidence type="ECO:0000313" key="11">
    <source>
        <dbReference type="EMBL" id="SIO04847.1"/>
    </source>
</evidence>
<evidence type="ECO:0000256" key="8">
    <source>
        <dbReference type="ARBA" id="ARBA00038436"/>
    </source>
</evidence>
<evidence type="ECO:0000259" key="10">
    <source>
        <dbReference type="Pfam" id="PF04290"/>
    </source>
</evidence>
<protein>
    <recommendedName>
        <fullName evidence="9">TRAP transporter small permease protein</fullName>
    </recommendedName>
</protein>
<feature type="transmembrane region" description="Helical" evidence="9">
    <location>
        <begin position="90"/>
        <end position="112"/>
    </location>
</feature>
<dbReference type="GO" id="GO:0022857">
    <property type="term" value="F:transmembrane transporter activity"/>
    <property type="evidence" value="ECO:0007669"/>
    <property type="project" value="UniProtKB-UniRule"/>
</dbReference>
<evidence type="ECO:0000256" key="9">
    <source>
        <dbReference type="RuleBase" id="RU369079"/>
    </source>
</evidence>
<evidence type="ECO:0000256" key="1">
    <source>
        <dbReference type="ARBA" id="ARBA00004429"/>
    </source>
</evidence>
<organism evidence="11 12">
    <name type="scientific">Vannielia litorea</name>
    <dbReference type="NCBI Taxonomy" id="1217970"/>
    <lineage>
        <taxon>Bacteria</taxon>
        <taxon>Pseudomonadati</taxon>
        <taxon>Pseudomonadota</taxon>
        <taxon>Alphaproteobacteria</taxon>
        <taxon>Rhodobacterales</taxon>
        <taxon>Paracoccaceae</taxon>
        <taxon>Vannielia</taxon>
    </lineage>
</organism>
<dbReference type="InterPro" id="IPR007387">
    <property type="entry name" value="TRAP_DctQ"/>
</dbReference>
<comment type="similarity">
    <text evidence="8 9">Belongs to the TRAP transporter small permease family.</text>
</comment>
<dbReference type="InterPro" id="IPR055348">
    <property type="entry name" value="DctQ"/>
</dbReference>
<feature type="transmembrane region" description="Helical" evidence="9">
    <location>
        <begin position="132"/>
        <end position="150"/>
    </location>
</feature>
<evidence type="ECO:0000256" key="2">
    <source>
        <dbReference type="ARBA" id="ARBA00022448"/>
    </source>
</evidence>
<dbReference type="RefSeq" id="WP_074256382.1">
    <property type="nucleotide sequence ID" value="NZ_FSRL01000001.1"/>
</dbReference>
<feature type="domain" description="Tripartite ATP-independent periplasmic transporters DctQ component" evidence="10">
    <location>
        <begin position="29"/>
        <end position="160"/>
    </location>
</feature>
<name>A0A1N6GBJ4_9RHOB</name>
<accession>A0A1N6GBJ4</accession>
<evidence type="ECO:0000313" key="12">
    <source>
        <dbReference type="Proteomes" id="UP000184932"/>
    </source>
</evidence>
<gene>
    <name evidence="11" type="ORF">SAMN05444002_2353</name>
</gene>